<feature type="compositionally biased region" description="Polar residues" evidence="1">
    <location>
        <begin position="201"/>
        <end position="215"/>
    </location>
</feature>
<dbReference type="EMBL" id="VUJU01017225">
    <property type="protein sequence ID" value="KAF0684538.1"/>
    <property type="molecule type" value="Genomic_DNA"/>
</dbReference>
<feature type="compositionally biased region" description="Acidic residues" evidence="1">
    <location>
        <begin position="216"/>
        <end position="228"/>
    </location>
</feature>
<evidence type="ECO:0000313" key="2">
    <source>
        <dbReference type="EMBL" id="KAF0684538.1"/>
    </source>
</evidence>
<comment type="caution">
    <text evidence="2">The sequence shown here is derived from an EMBL/GenBank/DDBJ whole genome shotgun (WGS) entry which is preliminary data.</text>
</comment>
<feature type="compositionally biased region" description="Polar residues" evidence="1">
    <location>
        <begin position="229"/>
        <end position="239"/>
    </location>
</feature>
<proteinExistence type="predicted"/>
<feature type="region of interest" description="Disordered" evidence="1">
    <location>
        <begin position="130"/>
        <end position="245"/>
    </location>
</feature>
<name>A0A6G0VKD0_APHCR</name>
<dbReference type="AlphaFoldDB" id="A0A6G0VKD0"/>
<keyword evidence="3" id="KW-1185">Reference proteome</keyword>
<evidence type="ECO:0000313" key="3">
    <source>
        <dbReference type="Proteomes" id="UP000478052"/>
    </source>
</evidence>
<organism evidence="2 3">
    <name type="scientific">Aphis craccivora</name>
    <name type="common">Cowpea aphid</name>
    <dbReference type="NCBI Taxonomy" id="307492"/>
    <lineage>
        <taxon>Eukaryota</taxon>
        <taxon>Metazoa</taxon>
        <taxon>Ecdysozoa</taxon>
        <taxon>Arthropoda</taxon>
        <taxon>Hexapoda</taxon>
        <taxon>Insecta</taxon>
        <taxon>Pterygota</taxon>
        <taxon>Neoptera</taxon>
        <taxon>Paraneoptera</taxon>
        <taxon>Hemiptera</taxon>
        <taxon>Sternorrhyncha</taxon>
        <taxon>Aphidomorpha</taxon>
        <taxon>Aphidoidea</taxon>
        <taxon>Aphididae</taxon>
        <taxon>Aphidini</taxon>
        <taxon>Aphis</taxon>
        <taxon>Aphis</taxon>
    </lineage>
</organism>
<accession>A0A6G0VKD0</accession>
<feature type="compositionally biased region" description="Polar residues" evidence="1">
    <location>
        <begin position="89"/>
        <end position="113"/>
    </location>
</feature>
<dbReference type="Proteomes" id="UP000478052">
    <property type="component" value="Unassembled WGS sequence"/>
</dbReference>
<feature type="non-terminal residue" evidence="2">
    <location>
        <position position="305"/>
    </location>
</feature>
<feature type="region of interest" description="Disordered" evidence="1">
    <location>
        <begin position="35"/>
        <end position="118"/>
    </location>
</feature>
<feature type="compositionally biased region" description="Basic and acidic residues" evidence="1">
    <location>
        <begin position="44"/>
        <end position="55"/>
    </location>
</feature>
<feature type="compositionally biased region" description="Pro residues" evidence="1">
    <location>
        <begin position="64"/>
        <end position="78"/>
    </location>
</feature>
<gene>
    <name evidence="2" type="ORF">FWK35_00037908</name>
</gene>
<sequence>MPSRECRMPLVQLRRDTVLRDANYRSLDDRKVVLCRPNNVPPAETDRSRSPRRPVDPTSISRQPPIPQSPEMFRPPPTTLWAVPDQRPTRTVQPVTNTAQQTSTNDNRISEPSASPAPTIATTVTAKEAAPLNTRQRQNQSRVREWRNSRRAAYKPKSQQFRLENPAPSTTPPVPGAQLQEETTPSVAEATVWEVKIPTGTGRTSEQLSTASTTPEDMEESELDEPEDNSQSNNNNPVQRTHAKSPLQQLARLLERSQQLLCSATAETSPPETMASRECRMPLVQLRRDTVLWVVNYRGLDDHTA</sequence>
<evidence type="ECO:0000256" key="1">
    <source>
        <dbReference type="SAM" id="MobiDB-lite"/>
    </source>
</evidence>
<protein>
    <submittedName>
        <fullName evidence="2">Mucin-2-like</fullName>
    </submittedName>
</protein>
<reference evidence="2 3" key="1">
    <citation type="submission" date="2019-08" db="EMBL/GenBank/DDBJ databases">
        <title>Whole genome of Aphis craccivora.</title>
        <authorList>
            <person name="Voronova N.V."/>
            <person name="Shulinski R.S."/>
            <person name="Bandarenka Y.V."/>
            <person name="Zhorov D.G."/>
            <person name="Warner D."/>
        </authorList>
    </citation>
    <scope>NUCLEOTIDE SEQUENCE [LARGE SCALE GENOMIC DNA]</scope>
    <source>
        <strain evidence="2">180601</strain>
        <tissue evidence="2">Whole Body</tissue>
    </source>
</reference>